<accession>A0A6N7IUU7</accession>
<comment type="similarity">
    <text evidence="2 9">Belongs to the class-II pyridoxal-phosphate-dependent aminotransferase family. Histidinol-phosphate aminotransferase subfamily.</text>
</comment>
<dbReference type="Pfam" id="PF00155">
    <property type="entry name" value="Aminotran_1_2"/>
    <property type="match status" value="1"/>
</dbReference>
<dbReference type="EMBL" id="WHYR01000077">
    <property type="protein sequence ID" value="MQL53895.1"/>
    <property type="molecule type" value="Genomic_DNA"/>
</dbReference>
<proteinExistence type="inferred from homology"/>
<dbReference type="CDD" id="cd00609">
    <property type="entry name" value="AAT_like"/>
    <property type="match status" value="1"/>
</dbReference>
<evidence type="ECO:0000256" key="1">
    <source>
        <dbReference type="ARBA" id="ARBA00001933"/>
    </source>
</evidence>
<dbReference type="InterPro" id="IPR004839">
    <property type="entry name" value="Aminotransferase_I/II_large"/>
</dbReference>
<evidence type="ECO:0000256" key="4">
    <source>
        <dbReference type="ARBA" id="ARBA00022576"/>
    </source>
</evidence>
<evidence type="ECO:0000259" key="10">
    <source>
        <dbReference type="Pfam" id="PF00155"/>
    </source>
</evidence>
<dbReference type="InterPro" id="IPR015422">
    <property type="entry name" value="PyrdxlP-dep_Trfase_small"/>
</dbReference>
<dbReference type="GO" id="GO:0000105">
    <property type="term" value="P:L-histidine biosynthetic process"/>
    <property type="evidence" value="ECO:0007669"/>
    <property type="project" value="UniProtKB-UniRule"/>
</dbReference>
<evidence type="ECO:0000256" key="8">
    <source>
        <dbReference type="ARBA" id="ARBA00023102"/>
    </source>
</evidence>
<dbReference type="PANTHER" id="PTHR42885">
    <property type="entry name" value="HISTIDINOL-PHOSPHATE AMINOTRANSFERASE-RELATED"/>
    <property type="match status" value="1"/>
</dbReference>
<protein>
    <recommendedName>
        <fullName evidence="9">Histidinol-phosphate aminotransferase</fullName>
        <ecNumber evidence="9">2.6.1.9</ecNumber>
    </recommendedName>
    <alternativeName>
        <fullName evidence="9">Imidazole acetol-phosphate transaminase</fullName>
    </alternativeName>
</protein>
<evidence type="ECO:0000256" key="9">
    <source>
        <dbReference type="HAMAP-Rule" id="MF_01023"/>
    </source>
</evidence>
<dbReference type="PANTHER" id="PTHR42885:SF2">
    <property type="entry name" value="HISTIDINOL-PHOSPHATE AMINOTRANSFERASE"/>
    <property type="match status" value="1"/>
</dbReference>
<dbReference type="Gene3D" id="3.40.640.10">
    <property type="entry name" value="Type I PLP-dependent aspartate aminotransferase-like (Major domain)"/>
    <property type="match status" value="1"/>
</dbReference>
<dbReference type="UniPathway" id="UPA00031">
    <property type="reaction ID" value="UER00012"/>
</dbReference>
<comment type="caution">
    <text evidence="11">The sequence shown here is derived from an EMBL/GenBank/DDBJ whole genome shotgun (WGS) entry which is preliminary data.</text>
</comment>
<keyword evidence="5 9" id="KW-0028">Amino-acid biosynthesis</keyword>
<gene>
    <name evidence="9 11" type="primary">hisC</name>
    <name evidence="11" type="ORF">GFC01_16855</name>
</gene>
<sequence>MRPDLAELVPYRAESHQGMVKLDANENPYDFPPVILEEIWQHMGKQFFNRYPDPAARRLVEQLSAYTGAGRDGIMVGNGSDEIILNLMLTFGTGGRVLIATPTFTMYGVHARIAGAAPVQVPRRAGFALDVEAIVEAARKGDTRLIFLCSPNNPTGNPSPPEEIAAILQNTRALVVVDEAYQEFGGKSCLPLLEEYPNLVILRTLSKAFGLAGLRIGYLLANPSVVELLMRTKQPYNLNAFSQLAACTVLAHREEFNGLIKRILADREELFRELQAISGVESFPTEANFILFRTSLPAERVHRELLARGILIRNMHGPGLENCLRVTVGKRDENRLFLEKLKEVLDA</sequence>
<comment type="subunit">
    <text evidence="3 9">Homodimer.</text>
</comment>
<dbReference type="GO" id="GO:0030170">
    <property type="term" value="F:pyridoxal phosphate binding"/>
    <property type="evidence" value="ECO:0007669"/>
    <property type="project" value="InterPro"/>
</dbReference>
<dbReference type="InterPro" id="IPR015424">
    <property type="entry name" value="PyrdxlP-dep_Trfase"/>
</dbReference>
<feature type="modified residue" description="N6-(pyridoxal phosphate)lysine" evidence="9">
    <location>
        <position position="207"/>
    </location>
</feature>
<keyword evidence="8 9" id="KW-0368">Histidine biosynthesis</keyword>
<dbReference type="NCBIfam" id="TIGR01141">
    <property type="entry name" value="hisC"/>
    <property type="match status" value="1"/>
</dbReference>
<evidence type="ECO:0000256" key="2">
    <source>
        <dbReference type="ARBA" id="ARBA00007970"/>
    </source>
</evidence>
<dbReference type="OrthoDB" id="9813612at2"/>
<dbReference type="Proteomes" id="UP000441717">
    <property type="component" value="Unassembled WGS sequence"/>
</dbReference>
<keyword evidence="4 9" id="KW-0032">Aminotransferase</keyword>
<dbReference type="AlphaFoldDB" id="A0A6N7IUU7"/>
<dbReference type="HAMAP" id="MF_01023">
    <property type="entry name" value="HisC_aminotrans_2"/>
    <property type="match status" value="1"/>
</dbReference>
<evidence type="ECO:0000256" key="7">
    <source>
        <dbReference type="ARBA" id="ARBA00022898"/>
    </source>
</evidence>
<dbReference type="PROSITE" id="PS00599">
    <property type="entry name" value="AA_TRANSFER_CLASS_2"/>
    <property type="match status" value="1"/>
</dbReference>
<evidence type="ECO:0000256" key="5">
    <source>
        <dbReference type="ARBA" id="ARBA00022605"/>
    </source>
</evidence>
<name>A0A6N7IUU7_9FIRM</name>
<dbReference type="EC" id="2.6.1.9" evidence="9"/>
<keyword evidence="6 9" id="KW-0808">Transferase</keyword>
<evidence type="ECO:0000313" key="12">
    <source>
        <dbReference type="Proteomes" id="UP000441717"/>
    </source>
</evidence>
<keyword evidence="7 9" id="KW-0663">Pyridoxal phosphate</keyword>
<dbReference type="InterPro" id="IPR015421">
    <property type="entry name" value="PyrdxlP-dep_Trfase_major"/>
</dbReference>
<dbReference type="InterPro" id="IPR001917">
    <property type="entry name" value="Aminotrans_II_pyridoxalP_BS"/>
</dbReference>
<dbReference type="InterPro" id="IPR005861">
    <property type="entry name" value="HisP_aminotrans"/>
</dbReference>
<reference evidence="11 12" key="1">
    <citation type="submission" date="2019-10" db="EMBL/GenBank/DDBJ databases">
        <title>Comparative genomics of sulfur disproportionating microorganisms.</title>
        <authorList>
            <person name="Ward L.M."/>
            <person name="Bertran E."/>
            <person name="Johnston D."/>
        </authorList>
    </citation>
    <scope>NUCLEOTIDE SEQUENCE [LARGE SCALE GENOMIC DNA]</scope>
    <source>
        <strain evidence="11 12">DSM 14055</strain>
    </source>
</reference>
<keyword evidence="12" id="KW-1185">Reference proteome</keyword>
<comment type="cofactor">
    <cofactor evidence="1 9">
        <name>pyridoxal 5'-phosphate</name>
        <dbReference type="ChEBI" id="CHEBI:597326"/>
    </cofactor>
</comment>
<dbReference type="GO" id="GO:0004400">
    <property type="term" value="F:histidinol-phosphate transaminase activity"/>
    <property type="evidence" value="ECO:0007669"/>
    <property type="project" value="UniProtKB-UniRule"/>
</dbReference>
<evidence type="ECO:0000256" key="3">
    <source>
        <dbReference type="ARBA" id="ARBA00011738"/>
    </source>
</evidence>
<feature type="domain" description="Aminotransferase class I/classII large" evidence="10">
    <location>
        <begin position="19"/>
        <end position="341"/>
    </location>
</feature>
<evidence type="ECO:0000256" key="6">
    <source>
        <dbReference type="ARBA" id="ARBA00022679"/>
    </source>
</evidence>
<evidence type="ECO:0000313" key="11">
    <source>
        <dbReference type="EMBL" id="MQL53895.1"/>
    </source>
</evidence>
<organism evidence="11 12">
    <name type="scientific">Desulfofundulus thermobenzoicus</name>
    <dbReference type="NCBI Taxonomy" id="29376"/>
    <lineage>
        <taxon>Bacteria</taxon>
        <taxon>Bacillati</taxon>
        <taxon>Bacillota</taxon>
        <taxon>Clostridia</taxon>
        <taxon>Eubacteriales</taxon>
        <taxon>Peptococcaceae</taxon>
        <taxon>Desulfofundulus</taxon>
    </lineage>
</organism>
<comment type="catalytic activity">
    <reaction evidence="9">
        <text>L-histidinol phosphate + 2-oxoglutarate = 3-(imidazol-4-yl)-2-oxopropyl phosphate + L-glutamate</text>
        <dbReference type="Rhea" id="RHEA:23744"/>
        <dbReference type="ChEBI" id="CHEBI:16810"/>
        <dbReference type="ChEBI" id="CHEBI:29985"/>
        <dbReference type="ChEBI" id="CHEBI:57766"/>
        <dbReference type="ChEBI" id="CHEBI:57980"/>
        <dbReference type="EC" id="2.6.1.9"/>
    </reaction>
</comment>
<comment type="pathway">
    <text evidence="9">Amino-acid biosynthesis; L-histidine biosynthesis; L-histidine from 5-phospho-alpha-D-ribose 1-diphosphate: step 7/9.</text>
</comment>
<dbReference type="Gene3D" id="3.90.1150.10">
    <property type="entry name" value="Aspartate Aminotransferase, domain 1"/>
    <property type="match status" value="1"/>
</dbReference>
<dbReference type="SUPFAM" id="SSF53383">
    <property type="entry name" value="PLP-dependent transferases"/>
    <property type="match status" value="1"/>
</dbReference>